<keyword evidence="1" id="KW-0805">Transcription regulation</keyword>
<dbReference type="PANTHER" id="PTHR47893:SF1">
    <property type="entry name" value="REGULATORY PROTEIN PCHR"/>
    <property type="match status" value="1"/>
</dbReference>
<keyword evidence="3" id="KW-0804">Transcription</keyword>
<dbReference type="SUPFAM" id="SSF46689">
    <property type="entry name" value="Homeodomain-like"/>
    <property type="match status" value="1"/>
</dbReference>
<dbReference type="EMBL" id="LWBP01000228">
    <property type="protein sequence ID" value="OQP49408.1"/>
    <property type="molecule type" value="Genomic_DNA"/>
</dbReference>
<dbReference type="STRING" id="550983.A4R26_30795"/>
<accession>A0A1V9ETC9</accession>
<dbReference type="PRINTS" id="PR00032">
    <property type="entry name" value="HTHARAC"/>
</dbReference>
<dbReference type="InterPro" id="IPR018060">
    <property type="entry name" value="HTH_AraC"/>
</dbReference>
<dbReference type="GO" id="GO:0043565">
    <property type="term" value="F:sequence-specific DNA binding"/>
    <property type="evidence" value="ECO:0007669"/>
    <property type="project" value="InterPro"/>
</dbReference>
<evidence type="ECO:0000256" key="1">
    <source>
        <dbReference type="ARBA" id="ARBA00023015"/>
    </source>
</evidence>
<dbReference type="Pfam" id="PF12833">
    <property type="entry name" value="HTH_18"/>
    <property type="match status" value="1"/>
</dbReference>
<dbReference type="Proteomes" id="UP000192276">
    <property type="component" value="Unassembled WGS sequence"/>
</dbReference>
<dbReference type="InterPro" id="IPR018062">
    <property type="entry name" value="HTH_AraC-typ_CS"/>
</dbReference>
<organism evidence="5 6">
    <name type="scientific">Niastella populi</name>
    <dbReference type="NCBI Taxonomy" id="550983"/>
    <lineage>
        <taxon>Bacteria</taxon>
        <taxon>Pseudomonadati</taxon>
        <taxon>Bacteroidota</taxon>
        <taxon>Chitinophagia</taxon>
        <taxon>Chitinophagales</taxon>
        <taxon>Chitinophagaceae</taxon>
        <taxon>Niastella</taxon>
    </lineage>
</organism>
<dbReference type="PROSITE" id="PS00041">
    <property type="entry name" value="HTH_ARAC_FAMILY_1"/>
    <property type="match status" value="1"/>
</dbReference>
<sequence>MGQVCNLFCEQVKYGAVFEFDYTDNNYEQLVHAMADALKVPVHNDQLHFPEAIGTGSLRHIHVPNGLHAYIMDCTMHQDWHIHVNKSHEEYYTLRFDELTIPHSLTIGIAEEKIRGKNTNKALAYLTSSRYNWSYEGSAECTYKGLHILFSKRWLAQYFEIERVEEVLSSYIALKAESINIVPLDARYRRWMKTISHVEDSNPLRLPILQNRMMLLIERFFSSLFEKMSNPAYRLPLTHEDIARVMHIERLLTRNVLQTPPSIQQLAKIAAVSESKLKKDFKTMYSFPIYEYFQKARMHAAQDKLLTGKFSVKEVAMELGYSNLSNFTIAFKKEFGILPSQLLSQKKLSH</sequence>
<evidence type="ECO:0000313" key="6">
    <source>
        <dbReference type="Proteomes" id="UP000192276"/>
    </source>
</evidence>
<dbReference type="PANTHER" id="PTHR47893">
    <property type="entry name" value="REGULATORY PROTEIN PCHR"/>
    <property type="match status" value="1"/>
</dbReference>
<protein>
    <recommendedName>
        <fullName evidence="4">HTH araC/xylS-type domain-containing protein</fullName>
    </recommendedName>
</protein>
<dbReference type="GO" id="GO:0003700">
    <property type="term" value="F:DNA-binding transcription factor activity"/>
    <property type="evidence" value="ECO:0007669"/>
    <property type="project" value="InterPro"/>
</dbReference>
<evidence type="ECO:0000256" key="3">
    <source>
        <dbReference type="ARBA" id="ARBA00023163"/>
    </source>
</evidence>
<evidence type="ECO:0000256" key="2">
    <source>
        <dbReference type="ARBA" id="ARBA00023125"/>
    </source>
</evidence>
<comment type="caution">
    <text evidence="5">The sequence shown here is derived from an EMBL/GenBank/DDBJ whole genome shotgun (WGS) entry which is preliminary data.</text>
</comment>
<dbReference type="InterPro" id="IPR053142">
    <property type="entry name" value="PchR_regulatory_protein"/>
</dbReference>
<dbReference type="InterPro" id="IPR020449">
    <property type="entry name" value="Tscrpt_reg_AraC-type_HTH"/>
</dbReference>
<gene>
    <name evidence="5" type="ORF">A4R26_30795</name>
</gene>
<feature type="domain" description="HTH araC/xylS-type" evidence="4">
    <location>
        <begin position="246"/>
        <end position="345"/>
    </location>
</feature>
<reference evidence="6" key="1">
    <citation type="submission" date="2016-04" db="EMBL/GenBank/DDBJ databases">
        <authorList>
            <person name="Chen L."/>
            <person name="Zhuang W."/>
            <person name="Wang G."/>
        </authorList>
    </citation>
    <scope>NUCLEOTIDE SEQUENCE [LARGE SCALE GENOMIC DNA]</scope>
    <source>
        <strain evidence="6">208</strain>
    </source>
</reference>
<evidence type="ECO:0000313" key="5">
    <source>
        <dbReference type="EMBL" id="OQP49408.1"/>
    </source>
</evidence>
<keyword evidence="6" id="KW-1185">Reference proteome</keyword>
<dbReference type="InterPro" id="IPR009057">
    <property type="entry name" value="Homeodomain-like_sf"/>
</dbReference>
<dbReference type="Gene3D" id="1.10.10.60">
    <property type="entry name" value="Homeodomain-like"/>
    <property type="match status" value="1"/>
</dbReference>
<proteinExistence type="predicted"/>
<name>A0A1V9ETC9_9BACT</name>
<evidence type="ECO:0000259" key="4">
    <source>
        <dbReference type="PROSITE" id="PS01124"/>
    </source>
</evidence>
<dbReference type="AlphaFoldDB" id="A0A1V9ETC9"/>
<dbReference type="SMART" id="SM00342">
    <property type="entry name" value="HTH_ARAC"/>
    <property type="match status" value="1"/>
</dbReference>
<keyword evidence="2" id="KW-0238">DNA-binding</keyword>
<dbReference type="PROSITE" id="PS01124">
    <property type="entry name" value="HTH_ARAC_FAMILY_2"/>
    <property type="match status" value="1"/>
</dbReference>